<dbReference type="InterPro" id="IPR003692">
    <property type="entry name" value="Hydantoinase_B"/>
</dbReference>
<dbReference type="EMBL" id="JAUQOM010000009">
    <property type="protein sequence ID" value="MDO7836555.1"/>
    <property type="molecule type" value="Genomic_DNA"/>
</dbReference>
<evidence type="ECO:0000259" key="2">
    <source>
        <dbReference type="Pfam" id="PF01968"/>
    </source>
</evidence>
<evidence type="ECO:0000313" key="6">
    <source>
        <dbReference type="Proteomes" id="UP001176471"/>
    </source>
</evidence>
<feature type="domain" description="Hydantoinase/oxoprolinase N-terminal" evidence="4">
    <location>
        <begin position="5"/>
        <end position="179"/>
    </location>
</feature>
<feature type="domain" description="Hydantoinase A/oxoprolinase" evidence="2">
    <location>
        <begin position="199"/>
        <end position="486"/>
    </location>
</feature>
<dbReference type="RefSeq" id="WP_304536973.1">
    <property type="nucleotide sequence ID" value="NZ_JAUQOM010000009.1"/>
</dbReference>
<organism evidence="5 6">
    <name type="scientific">Sphingobium cyanobacteriorum</name>
    <dbReference type="NCBI Taxonomy" id="3063954"/>
    <lineage>
        <taxon>Bacteria</taxon>
        <taxon>Pseudomonadati</taxon>
        <taxon>Pseudomonadota</taxon>
        <taxon>Alphaproteobacteria</taxon>
        <taxon>Sphingomonadales</taxon>
        <taxon>Sphingomonadaceae</taxon>
        <taxon>Sphingobium</taxon>
    </lineage>
</organism>
<dbReference type="Proteomes" id="UP001176471">
    <property type="component" value="Unassembled WGS sequence"/>
</dbReference>
<dbReference type="InterPro" id="IPR045079">
    <property type="entry name" value="Oxoprolinase-like"/>
</dbReference>
<dbReference type="InterPro" id="IPR002821">
    <property type="entry name" value="Hydantoinase_A"/>
</dbReference>
<dbReference type="Pfam" id="PF05378">
    <property type="entry name" value="Hydant_A_N"/>
    <property type="match status" value="1"/>
</dbReference>
<dbReference type="InterPro" id="IPR008040">
    <property type="entry name" value="Hydant_A_N"/>
</dbReference>
<dbReference type="Pfam" id="PF01968">
    <property type="entry name" value="Hydantoinase_A"/>
    <property type="match status" value="1"/>
</dbReference>
<feature type="domain" description="Hydantoinase B/oxoprolinase" evidence="3">
    <location>
        <begin position="672"/>
        <end position="1186"/>
    </location>
</feature>
<dbReference type="PANTHER" id="PTHR11365">
    <property type="entry name" value="5-OXOPROLINASE RELATED"/>
    <property type="match status" value="1"/>
</dbReference>
<name>A0ABT8ZPW3_9SPHN</name>
<evidence type="ECO:0000259" key="3">
    <source>
        <dbReference type="Pfam" id="PF02538"/>
    </source>
</evidence>
<evidence type="ECO:0000313" key="5">
    <source>
        <dbReference type="EMBL" id="MDO7836555.1"/>
    </source>
</evidence>
<dbReference type="Pfam" id="PF02538">
    <property type="entry name" value="Hydantoinase_B"/>
    <property type="match status" value="1"/>
</dbReference>
<evidence type="ECO:0000259" key="4">
    <source>
        <dbReference type="Pfam" id="PF05378"/>
    </source>
</evidence>
<comment type="similarity">
    <text evidence="1">Belongs to the oxoprolinase family.</text>
</comment>
<comment type="caution">
    <text evidence="5">The sequence shown here is derived from an EMBL/GenBank/DDBJ whole genome shotgun (WGS) entry which is preliminary data.</text>
</comment>
<proteinExistence type="inferred from homology"/>
<accession>A0ABT8ZPW3</accession>
<reference evidence="5" key="1">
    <citation type="submission" date="2023-07" db="EMBL/GenBank/DDBJ databases">
        <title>Bacterial whole genome sequence for Sphingobium sp. HBC34.</title>
        <authorList>
            <person name="Le V."/>
            <person name="Ko S.-R."/>
            <person name="Ahn C.-Y."/>
            <person name="Oh H.-M."/>
        </authorList>
    </citation>
    <scope>NUCLEOTIDE SEQUENCE</scope>
    <source>
        <strain evidence="5">HBC34</strain>
    </source>
</reference>
<sequence>MAWQFWIDRGGTFTDVVARDPQGGLHTAKLLSSDPERYADAAVEAVRRLTGAGEGAIPPCSLRIGTTIATNALLERKGEPVLLAITRGFGDAIRIGTQERPELFARAIRLPDPLHADVVEIDERVMADGTVRVALNEAAARAALQAAYDRGLRAVAIVLMHGYRYPAHEQALGRIAADIGFTQISASHDVAPLIKLVGRGDTTLADAYLSPVLRAYVDGLRDALGAEADMLFMQSSGGLTRGDLFRGKDAVLSGPAGGIVGLARTAEQAGFREVIGFDMGGTSTDVSHYAGAYERDNEAKVAGVRLRAPMMRIHTIAAGGGSICSFVDGRFRVGPESAGAVPGPACYRRGGPLTITDCNVMLGKIQPDHFPSLFGPNGDQPLDVQAVEARFATLCAQVEAQTGRAMTPRDAAQGFIAVAVASMANAIKRISVARGHDVARYTLASFGGAGGQHACLVADALGMDRVMIHPLGGVLSAYGMGLADRRAVRERTIALPLGDDGLDAALAALSAEARADLPQADRIETLLRLRYDGTDSLFDVPLADADTMRADFLTQHQARFGFAGQGRILIDMARVEAIAATAEDMGGIVAIAGQAAPPIAHVDYAGETAPVHDRAGLSAHSIIDGPALIIDPVSTTAVEPGWRARLDRHGNLILTRHVPRPRPESRDASAVDPVRLEVMGGLFMAIAEEMGAALQHSASSVNIRERLDFSCALFDAAGNLVANAPHMPVHLGSMGDSIRAILRRRGAGADGVPIDGRGMLPGDVYALNAPYDGGTHLPDVTVVMPVFVEDDRPSFYVAARGHHADIGGITPGSMPPGSRSVVEEGILIDNLLLVDQGNFREAAIRALLASGPHPARNIDQNIADLSAQIAACAKGASELRRICKSYGTETVSAYMDHVQDQAEAAVRRLIGKLADGRFTYEMDNGASVHVAVSIDRQAHAATVDFAGTSAQLPGNFNAPAAIVRAAVLYVVRALIDEAVPMNDGCLKPVTMRVPEGSMLRPRHPAAVVAGNVETSQVVTDALFGALGVMAGAQGTMNNFTFGNAAHQYYETIAGGAGAGPDFDGADVVQTHMTNSRLTDPEILETRFPVLLEAFSVRAGSGGAGRHHGGDGALRRIRFLEDMTAGILSNRRIVPPFGLAGGQPGDVGRNRVERADGRVELLGATATAQLRAGDAFVIETPGGGGFGA</sequence>
<keyword evidence="6" id="KW-1185">Reference proteome</keyword>
<protein>
    <submittedName>
        <fullName evidence="5">Hydantoinase B/oxoprolinase family protein</fullName>
    </submittedName>
</protein>
<gene>
    <name evidence="5" type="ORF">Q4610_16025</name>
</gene>
<dbReference type="PANTHER" id="PTHR11365:SF23">
    <property type="entry name" value="HYPOTHETICAL 5-OXOPROLINASE (EUROFUNG)-RELATED"/>
    <property type="match status" value="1"/>
</dbReference>
<evidence type="ECO:0000256" key="1">
    <source>
        <dbReference type="ARBA" id="ARBA00010403"/>
    </source>
</evidence>